<reference evidence="1" key="1">
    <citation type="submission" date="2019-08" db="EMBL/GenBank/DDBJ databases">
        <authorList>
            <person name="Kucharzyk K."/>
            <person name="Murdoch R.W."/>
            <person name="Higgins S."/>
            <person name="Loffler F."/>
        </authorList>
    </citation>
    <scope>NUCLEOTIDE SEQUENCE</scope>
</reference>
<gene>
    <name evidence="1" type="ORF">SDC9_149180</name>
</gene>
<accession>A0A645EJN2</accession>
<evidence type="ECO:0008006" key="2">
    <source>
        <dbReference type="Google" id="ProtNLM"/>
    </source>
</evidence>
<dbReference type="EMBL" id="VSSQ01047937">
    <property type="protein sequence ID" value="MPN01967.1"/>
    <property type="molecule type" value="Genomic_DNA"/>
</dbReference>
<protein>
    <recommendedName>
        <fullName evidence="2">HEAT repeat domain-containing protein</fullName>
    </recommendedName>
</protein>
<name>A0A645EJN2_9ZZZZ</name>
<sequence>MYIVWITMFCCFFCCSILAEEIDFNLQVVIGQTSEKRYYSRAKSLEKIRPDLNEYEITAIYNFLDSTGPVDNLNQLEFNSLKNDLVIILLRQKHSIDKLVTSLIRMSEDAKHDIVWRCYCVQFIGRVFPDASLTEQKKLEETLKDILQAENPAMIGTALIAINSNFDICSIPSPFLMEKIDGYLKNDAFPAYVKVTILQIAAQRQSPMALLFARECLQTAADVQLQMSAMAAMGMLGNRADIPPLASFKENTDIRLRIASTAAIEKIQKRMLK</sequence>
<evidence type="ECO:0000313" key="1">
    <source>
        <dbReference type="EMBL" id="MPN01967.1"/>
    </source>
</evidence>
<organism evidence="1">
    <name type="scientific">bioreactor metagenome</name>
    <dbReference type="NCBI Taxonomy" id="1076179"/>
    <lineage>
        <taxon>unclassified sequences</taxon>
        <taxon>metagenomes</taxon>
        <taxon>ecological metagenomes</taxon>
    </lineage>
</organism>
<comment type="caution">
    <text evidence="1">The sequence shown here is derived from an EMBL/GenBank/DDBJ whole genome shotgun (WGS) entry which is preliminary data.</text>
</comment>
<proteinExistence type="predicted"/>
<dbReference type="SUPFAM" id="SSF48371">
    <property type="entry name" value="ARM repeat"/>
    <property type="match status" value="1"/>
</dbReference>
<dbReference type="AlphaFoldDB" id="A0A645EJN2"/>
<dbReference type="InterPro" id="IPR016024">
    <property type="entry name" value="ARM-type_fold"/>
</dbReference>